<dbReference type="NCBIfam" id="NF000756">
    <property type="entry name" value="PRK00047.1"/>
    <property type="match status" value="1"/>
</dbReference>
<sequence length="494" mass="54403">MYLLVLDQGTTSSRAIIFSPSGDIVSTGQIPIAPRYPEPGWVEQDPEQIWHTAWEAMTFALKSSGLDFKDIAAIGITNQRETTLVWDRKTGVSVAPAIVWQCRRTAPRCQKLVDEGWEPLIRERTGLVLDAYFSATKLEWLLNLPGIRDRAQRGELCFGTVDAWLAYNLTGGRRHVTDVTNASRTLLYNIHRHMWDPDLLKLFNIPPEILPEVVPSSGIIAMTDSRLTETEIPIAAMVGDQTAALFGQGCVYPGMAKNTYGTGAFLLMHTGKTPTPTLPGLLTTVAAEVGQGSSYALEGSIFMAGAAIDWLKEPMGFISRAQDSENVALSLKDSEDVYVVPAFTGLGSPYWDGFARGTVVGLSRSTGPLHIVRATLESIAYQTRDVLELMAVSSGYPFTELRVDGGVTRNRFLMQFQSDILGVPVLRSQMTETTALGAAYLAGLGIGIWKSVDQLPDTRYAVDVFEPHMTRTVADQKYQRWQDAVSRSRHWAQP</sequence>
<evidence type="ECO:0000256" key="3">
    <source>
        <dbReference type="ARBA" id="ARBA00022679"/>
    </source>
</evidence>
<gene>
    <name evidence="11 15" type="primary">glpK</name>
    <name evidence="15" type="ORF">C7B46_02270</name>
</gene>
<dbReference type="GO" id="GO:0005524">
    <property type="term" value="F:ATP binding"/>
    <property type="evidence" value="ECO:0007669"/>
    <property type="project" value="UniProtKB-UniRule"/>
</dbReference>
<dbReference type="Pfam" id="PF02782">
    <property type="entry name" value="FGGY_C"/>
    <property type="match status" value="1"/>
</dbReference>
<feature type="binding site" evidence="11">
    <location>
        <position position="240"/>
    </location>
    <ligand>
        <name>glycerol</name>
        <dbReference type="ChEBI" id="CHEBI:17754"/>
    </ligand>
</feature>
<dbReference type="GO" id="GO:0006072">
    <property type="term" value="P:glycerol-3-phosphate metabolic process"/>
    <property type="evidence" value="ECO:0007669"/>
    <property type="project" value="InterPro"/>
</dbReference>
<evidence type="ECO:0000256" key="11">
    <source>
        <dbReference type="HAMAP-Rule" id="MF_00186"/>
    </source>
</evidence>
<dbReference type="NCBIfam" id="TIGR01311">
    <property type="entry name" value="glycerol_kin"/>
    <property type="match status" value="1"/>
</dbReference>
<evidence type="ECO:0000256" key="2">
    <source>
        <dbReference type="ARBA" id="ARBA00009156"/>
    </source>
</evidence>
<feature type="binding site" evidence="11">
    <location>
        <position position="305"/>
    </location>
    <ligand>
        <name>ATP</name>
        <dbReference type="ChEBI" id="CHEBI:30616"/>
    </ligand>
</feature>
<protein>
    <recommendedName>
        <fullName evidence="11">Glycerol kinase</fullName>
        <ecNumber evidence="11">2.7.1.30</ecNumber>
    </recommendedName>
    <alternativeName>
        <fullName evidence="11">ATP:glycerol 3-phosphotransferase</fullName>
    </alternativeName>
    <alternativeName>
        <fullName evidence="11">Glycerokinase</fullName>
        <shortName evidence="11">GK</shortName>
    </alternativeName>
</protein>
<feature type="binding site" evidence="11">
    <location>
        <position position="80"/>
    </location>
    <ligand>
        <name>sn-glycerol 3-phosphate</name>
        <dbReference type="ChEBI" id="CHEBI:57597"/>
    </ligand>
</feature>
<reference evidence="15 16" key="1">
    <citation type="journal article" date="2014" name="BMC Genomics">
        <title>Comparison of environmental and isolate Sulfobacillus genomes reveals diverse carbon, sulfur, nitrogen, and hydrogen metabolisms.</title>
        <authorList>
            <person name="Justice N.B."/>
            <person name="Norman A."/>
            <person name="Brown C.T."/>
            <person name="Singh A."/>
            <person name="Thomas B.C."/>
            <person name="Banfield J.F."/>
        </authorList>
    </citation>
    <scope>NUCLEOTIDE SEQUENCE [LARGE SCALE GENOMIC DNA]</scope>
    <source>
        <strain evidence="15">AMDSBA4</strain>
    </source>
</reference>
<organism evidence="15 16">
    <name type="scientific">Sulfobacillus benefaciens</name>
    <dbReference type="NCBI Taxonomy" id="453960"/>
    <lineage>
        <taxon>Bacteria</taxon>
        <taxon>Bacillati</taxon>
        <taxon>Bacillota</taxon>
        <taxon>Clostridia</taxon>
        <taxon>Eubacteriales</taxon>
        <taxon>Clostridiales Family XVII. Incertae Sedis</taxon>
        <taxon>Sulfobacillus</taxon>
    </lineage>
</organism>
<feature type="binding site" evidence="11">
    <location>
        <position position="410"/>
    </location>
    <ligand>
        <name>ADP</name>
        <dbReference type="ChEBI" id="CHEBI:456216"/>
    </ligand>
</feature>
<comment type="function">
    <text evidence="9 11">Key enzyme in the regulation of glycerol uptake and metabolism. Catalyzes the phosphorylation of glycerol to yield sn-glycerol 3-phosphate.</text>
</comment>
<keyword evidence="6 11" id="KW-0319">Glycerol metabolism</keyword>
<evidence type="ECO:0000256" key="6">
    <source>
        <dbReference type="ARBA" id="ARBA00022798"/>
    </source>
</evidence>
<feature type="binding site" evidence="11">
    <location>
        <position position="132"/>
    </location>
    <ligand>
        <name>glycerol</name>
        <dbReference type="ChEBI" id="CHEBI:17754"/>
    </ligand>
</feature>
<comment type="catalytic activity">
    <reaction evidence="8 11">
        <text>glycerol + ATP = sn-glycerol 3-phosphate + ADP + H(+)</text>
        <dbReference type="Rhea" id="RHEA:21644"/>
        <dbReference type="ChEBI" id="CHEBI:15378"/>
        <dbReference type="ChEBI" id="CHEBI:17754"/>
        <dbReference type="ChEBI" id="CHEBI:30616"/>
        <dbReference type="ChEBI" id="CHEBI:57597"/>
        <dbReference type="ChEBI" id="CHEBI:456216"/>
        <dbReference type="EC" id="2.7.1.30"/>
    </reaction>
</comment>
<dbReference type="PANTHER" id="PTHR10196">
    <property type="entry name" value="SUGAR KINASE"/>
    <property type="match status" value="1"/>
</dbReference>
<feature type="domain" description="Carbohydrate kinase FGGY N-terminal" evidence="13">
    <location>
        <begin position="2"/>
        <end position="247"/>
    </location>
</feature>
<evidence type="ECO:0000256" key="1">
    <source>
        <dbReference type="ARBA" id="ARBA00005190"/>
    </source>
</evidence>
<dbReference type="InterPro" id="IPR000577">
    <property type="entry name" value="Carb_kinase_FGGY"/>
</dbReference>
<dbReference type="PROSITE" id="PS00445">
    <property type="entry name" value="FGGY_KINASES_2"/>
    <property type="match status" value="1"/>
</dbReference>
<dbReference type="Gene3D" id="3.30.420.40">
    <property type="match status" value="2"/>
</dbReference>
<dbReference type="PIRSF" id="PIRSF000538">
    <property type="entry name" value="GlpK"/>
    <property type="match status" value="1"/>
</dbReference>
<feature type="binding site" evidence="11">
    <location>
        <position position="305"/>
    </location>
    <ligand>
        <name>ADP</name>
        <dbReference type="ChEBI" id="CHEBI:456216"/>
    </ligand>
</feature>
<dbReference type="SUPFAM" id="SSF53067">
    <property type="entry name" value="Actin-like ATPase domain"/>
    <property type="match status" value="2"/>
</dbReference>
<evidence type="ECO:0000259" key="13">
    <source>
        <dbReference type="Pfam" id="PF00370"/>
    </source>
</evidence>
<dbReference type="InterPro" id="IPR005999">
    <property type="entry name" value="Glycerol_kin"/>
</dbReference>
<feature type="binding site" evidence="11">
    <location>
        <position position="80"/>
    </location>
    <ligand>
        <name>glycerol</name>
        <dbReference type="ChEBI" id="CHEBI:17754"/>
    </ligand>
</feature>
<dbReference type="EC" id="2.7.1.30" evidence="11"/>
<dbReference type="Proteomes" id="UP000242972">
    <property type="component" value="Unassembled WGS sequence"/>
</dbReference>
<dbReference type="GO" id="GO:0005829">
    <property type="term" value="C:cytosol"/>
    <property type="evidence" value="ECO:0007669"/>
    <property type="project" value="TreeGrafter"/>
</dbReference>
<dbReference type="InterPro" id="IPR043129">
    <property type="entry name" value="ATPase_NBD"/>
</dbReference>
<feature type="binding site" evidence="11">
    <location>
        <position position="11"/>
    </location>
    <ligand>
        <name>ATP</name>
        <dbReference type="ChEBI" id="CHEBI:30616"/>
    </ligand>
</feature>
<feature type="binding site" evidence="11">
    <location>
        <position position="12"/>
    </location>
    <ligand>
        <name>ATP</name>
        <dbReference type="ChEBI" id="CHEBI:30616"/>
    </ligand>
</feature>
<evidence type="ECO:0000256" key="8">
    <source>
        <dbReference type="ARBA" id="ARBA00052101"/>
    </source>
</evidence>
<feature type="binding site" evidence="11">
    <location>
        <position position="262"/>
    </location>
    <ligand>
        <name>ADP</name>
        <dbReference type="ChEBI" id="CHEBI:456216"/>
    </ligand>
</feature>
<comment type="caution">
    <text evidence="15">The sequence shown here is derived from an EMBL/GenBank/DDBJ whole genome shotgun (WGS) entry which is preliminary data.</text>
</comment>
<accession>A0A2T2XKQ8</accession>
<comment type="pathway">
    <text evidence="1 11">Polyol metabolism; glycerol degradation via glycerol kinase pathway; sn-glycerol 3-phosphate from glycerol: step 1/1.</text>
</comment>
<evidence type="ECO:0000256" key="5">
    <source>
        <dbReference type="ARBA" id="ARBA00022777"/>
    </source>
</evidence>
<feature type="binding site" evidence="11">
    <location>
        <position position="10"/>
    </location>
    <ligand>
        <name>ATP</name>
        <dbReference type="ChEBI" id="CHEBI:30616"/>
    </ligand>
</feature>
<dbReference type="PANTHER" id="PTHR10196:SF69">
    <property type="entry name" value="GLYCEROL KINASE"/>
    <property type="match status" value="1"/>
</dbReference>
<keyword evidence="5 11" id="KW-0418">Kinase</keyword>
<feature type="binding site" evidence="11">
    <location>
        <position position="10"/>
    </location>
    <ligand>
        <name>ADP</name>
        <dbReference type="ChEBI" id="CHEBI:456216"/>
    </ligand>
</feature>
<comment type="caution">
    <text evidence="11">Lacks conserved residue(s) required for the propagation of feature annotation.</text>
</comment>
<evidence type="ECO:0000256" key="7">
    <source>
        <dbReference type="ARBA" id="ARBA00022840"/>
    </source>
</evidence>
<evidence type="ECO:0000313" key="15">
    <source>
        <dbReference type="EMBL" id="PSR35008.1"/>
    </source>
</evidence>
<evidence type="ECO:0000256" key="9">
    <source>
        <dbReference type="ARBA" id="ARBA00054633"/>
    </source>
</evidence>
<feature type="binding site" evidence="11">
    <location>
        <position position="406"/>
    </location>
    <ligand>
        <name>ATP</name>
        <dbReference type="ChEBI" id="CHEBI:30616"/>
    </ligand>
</feature>
<keyword evidence="4 11" id="KW-0547">Nucleotide-binding</keyword>
<dbReference type="FunFam" id="3.30.420.40:FF:000007">
    <property type="entry name" value="Glycerol kinase"/>
    <property type="match status" value="1"/>
</dbReference>
<feature type="binding site" evidence="11">
    <location>
        <position position="406"/>
    </location>
    <ligand>
        <name>ADP</name>
        <dbReference type="ChEBI" id="CHEBI:456216"/>
    </ligand>
</feature>
<evidence type="ECO:0000313" key="16">
    <source>
        <dbReference type="Proteomes" id="UP000242972"/>
    </source>
</evidence>
<dbReference type="UniPathway" id="UPA00618">
    <property type="reaction ID" value="UER00672"/>
</dbReference>
<name>A0A2T2XKQ8_9FIRM</name>
<evidence type="ECO:0000256" key="12">
    <source>
        <dbReference type="RuleBase" id="RU003733"/>
    </source>
</evidence>
<evidence type="ECO:0000259" key="14">
    <source>
        <dbReference type="Pfam" id="PF02782"/>
    </source>
</evidence>
<dbReference type="InterPro" id="IPR018484">
    <property type="entry name" value="FGGY_N"/>
</dbReference>
<comment type="similarity">
    <text evidence="2 11 12">Belongs to the FGGY kinase family.</text>
</comment>
<evidence type="ECO:0000256" key="10">
    <source>
        <dbReference type="ARBA" id="ARBA00063665"/>
    </source>
</evidence>
<comment type="subunit">
    <text evidence="10 11">Homotetramer and homodimer (in equilibrium).</text>
</comment>
<feature type="binding site" evidence="11">
    <location>
        <position position="81"/>
    </location>
    <ligand>
        <name>glycerol</name>
        <dbReference type="ChEBI" id="CHEBI:17754"/>
    </ligand>
</feature>
<dbReference type="HAMAP" id="MF_00186">
    <property type="entry name" value="Glycerol_kin"/>
    <property type="match status" value="1"/>
</dbReference>
<feature type="binding site" evidence="11">
    <location>
        <position position="14"/>
    </location>
    <ligand>
        <name>ADP</name>
        <dbReference type="ChEBI" id="CHEBI:456216"/>
    </ligand>
</feature>
<dbReference type="CDD" id="cd07769">
    <property type="entry name" value="ASKHA_NBD_FGGY_GK"/>
    <property type="match status" value="1"/>
</dbReference>
<evidence type="ECO:0000256" key="4">
    <source>
        <dbReference type="ARBA" id="ARBA00022741"/>
    </source>
</evidence>
<dbReference type="InterPro" id="IPR018483">
    <property type="entry name" value="Carb_kinase_FGGY_CS"/>
</dbReference>
<feature type="binding site" evidence="11">
    <location>
        <position position="81"/>
    </location>
    <ligand>
        <name>sn-glycerol 3-phosphate</name>
        <dbReference type="ChEBI" id="CHEBI:57597"/>
    </ligand>
</feature>
<feature type="binding site" evidence="11">
    <location>
        <position position="241"/>
    </location>
    <ligand>
        <name>glycerol</name>
        <dbReference type="ChEBI" id="CHEBI:17754"/>
    </ligand>
</feature>
<comment type="activity regulation">
    <text evidence="11">Activated by phosphorylation and inhibited by fructose 1,6-bisphosphate (FBP).</text>
</comment>
<dbReference type="GO" id="GO:0004370">
    <property type="term" value="F:glycerol kinase activity"/>
    <property type="evidence" value="ECO:0007669"/>
    <property type="project" value="UniProtKB-UniRule"/>
</dbReference>
<dbReference type="GO" id="GO:0019563">
    <property type="term" value="P:glycerol catabolic process"/>
    <property type="evidence" value="ECO:0007669"/>
    <property type="project" value="UniProtKB-UniRule"/>
</dbReference>
<feature type="binding site" evidence="11">
    <location>
        <position position="262"/>
    </location>
    <ligand>
        <name>ATP</name>
        <dbReference type="ChEBI" id="CHEBI:30616"/>
    </ligand>
</feature>
<dbReference type="Pfam" id="PF00370">
    <property type="entry name" value="FGGY_N"/>
    <property type="match status" value="1"/>
</dbReference>
<dbReference type="FunFam" id="3.30.420.40:FF:000008">
    <property type="entry name" value="Glycerol kinase"/>
    <property type="match status" value="1"/>
</dbReference>
<dbReference type="EMBL" id="PXYW01000004">
    <property type="protein sequence ID" value="PSR35008.1"/>
    <property type="molecule type" value="Genomic_DNA"/>
</dbReference>
<dbReference type="AlphaFoldDB" id="A0A2T2XKQ8"/>
<feature type="binding site" evidence="11">
    <location>
        <position position="240"/>
    </location>
    <ligand>
        <name>sn-glycerol 3-phosphate</name>
        <dbReference type="ChEBI" id="CHEBI:57597"/>
    </ligand>
</feature>
<feature type="binding site" evidence="11">
    <location>
        <position position="132"/>
    </location>
    <ligand>
        <name>sn-glycerol 3-phosphate</name>
        <dbReference type="ChEBI" id="CHEBI:57597"/>
    </ligand>
</feature>
<dbReference type="InterPro" id="IPR018485">
    <property type="entry name" value="FGGY_C"/>
</dbReference>
<keyword evidence="7 11" id="KW-0067">ATP-binding</keyword>
<feature type="binding site" evidence="11">
    <location>
        <position position="10"/>
    </location>
    <ligand>
        <name>sn-glycerol 3-phosphate</name>
        <dbReference type="ChEBI" id="CHEBI:57597"/>
    </ligand>
</feature>
<feature type="domain" description="Carbohydrate kinase FGGY C-terminal" evidence="14">
    <location>
        <begin position="257"/>
        <end position="444"/>
    </location>
</feature>
<keyword evidence="3 11" id="KW-0808">Transferase</keyword>
<proteinExistence type="inferred from homology"/>